<evidence type="ECO:0000313" key="3">
    <source>
        <dbReference type="Proteomes" id="UP001595945"/>
    </source>
</evidence>
<dbReference type="PANTHER" id="PTHR34861">
    <property type="match status" value="1"/>
</dbReference>
<dbReference type="Gene3D" id="3.50.30.50">
    <property type="entry name" value="Putative cyclase"/>
    <property type="match status" value="1"/>
</dbReference>
<reference evidence="2 3" key="1">
    <citation type="journal article" date="2019" name="Int. J. Syst. Evol. Microbiol.">
        <title>The Global Catalogue of Microorganisms (GCM) 10K type strain sequencing project: providing services to taxonomists for standard genome sequencing and annotation.</title>
        <authorList>
            <consortium name="The Broad Institute Genomics Platform"/>
            <consortium name="The Broad Institute Genome Sequencing Center for Infectious Disease"/>
            <person name="Wu L."/>
            <person name="Ma J."/>
        </authorList>
    </citation>
    <scope>NUCLEOTIDE SEQUENCE [LARGE SCALE GENOMIC DNA]</scope>
    <source>
        <strain evidence="2 3">XZYJ18</strain>
    </source>
</reference>
<organism evidence="2 3">
    <name type="scientific">Halorussus aquaticus</name>
    <dbReference type="NCBI Taxonomy" id="2953748"/>
    <lineage>
        <taxon>Archaea</taxon>
        <taxon>Methanobacteriati</taxon>
        <taxon>Methanobacteriota</taxon>
        <taxon>Stenosarchaea group</taxon>
        <taxon>Halobacteria</taxon>
        <taxon>Halobacteriales</taxon>
        <taxon>Haladaptataceae</taxon>
        <taxon>Halorussus</taxon>
    </lineage>
</organism>
<feature type="region of interest" description="Disordered" evidence="1">
    <location>
        <begin position="126"/>
        <end position="147"/>
    </location>
</feature>
<dbReference type="SUPFAM" id="SSF102198">
    <property type="entry name" value="Putative cyclase"/>
    <property type="match status" value="1"/>
</dbReference>
<dbReference type="InterPro" id="IPR006311">
    <property type="entry name" value="TAT_signal"/>
</dbReference>
<proteinExistence type="predicted"/>
<dbReference type="PROSITE" id="PS51318">
    <property type="entry name" value="TAT"/>
    <property type="match status" value="1"/>
</dbReference>
<keyword evidence="2" id="KW-0378">Hydrolase</keyword>
<dbReference type="Pfam" id="PF04199">
    <property type="entry name" value="Cyclase"/>
    <property type="match status" value="1"/>
</dbReference>
<dbReference type="AlphaFoldDB" id="A0ABD5PWH8"/>
<dbReference type="InterPro" id="IPR037175">
    <property type="entry name" value="KFase_sf"/>
</dbReference>
<dbReference type="GO" id="GO:0016787">
    <property type="term" value="F:hydrolase activity"/>
    <property type="evidence" value="ECO:0007669"/>
    <property type="project" value="UniProtKB-KW"/>
</dbReference>
<name>A0ABD5PWH8_9EURY</name>
<dbReference type="InterPro" id="IPR007325">
    <property type="entry name" value="KFase/CYL"/>
</dbReference>
<dbReference type="PANTHER" id="PTHR34861:SF10">
    <property type="entry name" value="CYCLASE"/>
    <property type="match status" value="1"/>
</dbReference>
<evidence type="ECO:0000313" key="2">
    <source>
        <dbReference type="EMBL" id="MFC4822827.1"/>
    </source>
</evidence>
<sequence length="404" mass="43863">MTEENTESTCDCTDSDIDRREFLRGSGAMLAFAAAGVAPSEVVAQSDRPEGDLEALLEDAPRNWGRWGDDDELGAFNFLGSEEALAGMEAATRADADGVETFTLQISMTGEVANDPIFPTRTVARRTNTQDEQSYEEGEADPSAGGLKFSDDRFVNRLYPQGTSHVDAPGHAWYGDRIYNGFDASTTAATKEFDEPLESCDGEQVSETRGLGRADISPVADHGIVGRGVLLDVGRALGGETDRLEPNACVSKEDLQRTAYQQDVTLGKRDVPLIRTGSAARARDDDPEYEWKPLEEPGICYSEELVNWVHEMEFPVVGGDTLSVEKNVQVIDGEQYLVPLHGAFHRNLGVPFAEVLWLEELAENCATDGVYDFLFAGAPLNIERATGAPINPVAVKATMDDESG</sequence>
<protein>
    <submittedName>
        <fullName evidence="2">Cyclase family protein</fullName>
        <ecNumber evidence="2">3.5.-.-</ecNumber>
    </submittedName>
</protein>
<gene>
    <name evidence="2" type="ORF">ACFO9K_00990</name>
</gene>
<dbReference type="Proteomes" id="UP001595945">
    <property type="component" value="Unassembled WGS sequence"/>
</dbReference>
<comment type="caution">
    <text evidence="2">The sequence shown here is derived from an EMBL/GenBank/DDBJ whole genome shotgun (WGS) entry which is preliminary data.</text>
</comment>
<dbReference type="EMBL" id="JBHSHT010000001">
    <property type="protein sequence ID" value="MFC4822827.1"/>
    <property type="molecule type" value="Genomic_DNA"/>
</dbReference>
<dbReference type="RefSeq" id="WP_254267657.1">
    <property type="nucleotide sequence ID" value="NZ_CP100400.1"/>
</dbReference>
<keyword evidence="3" id="KW-1185">Reference proteome</keyword>
<dbReference type="GeneID" id="73046131"/>
<evidence type="ECO:0000256" key="1">
    <source>
        <dbReference type="SAM" id="MobiDB-lite"/>
    </source>
</evidence>
<dbReference type="EC" id="3.5.-.-" evidence="2"/>
<accession>A0ABD5PWH8</accession>